<dbReference type="EMBL" id="VSWC01000035">
    <property type="protein sequence ID" value="KAA1106778.1"/>
    <property type="molecule type" value="Genomic_DNA"/>
</dbReference>
<dbReference type="Proteomes" id="UP000325313">
    <property type="component" value="Unassembled WGS sequence"/>
</dbReference>
<feature type="compositionally biased region" description="Low complexity" evidence="1">
    <location>
        <begin position="56"/>
        <end position="71"/>
    </location>
</feature>
<feature type="region of interest" description="Disordered" evidence="1">
    <location>
        <begin position="255"/>
        <end position="282"/>
    </location>
</feature>
<feature type="compositionally biased region" description="Polar residues" evidence="1">
    <location>
        <begin position="217"/>
        <end position="238"/>
    </location>
</feature>
<organism evidence="4 6">
    <name type="scientific">Puccinia graminis f. sp. tritici</name>
    <dbReference type="NCBI Taxonomy" id="56615"/>
    <lineage>
        <taxon>Eukaryota</taxon>
        <taxon>Fungi</taxon>
        <taxon>Dikarya</taxon>
        <taxon>Basidiomycota</taxon>
        <taxon>Pucciniomycotina</taxon>
        <taxon>Pucciniomycetes</taxon>
        <taxon>Pucciniales</taxon>
        <taxon>Pucciniaceae</taxon>
        <taxon>Puccinia</taxon>
    </lineage>
</organism>
<gene>
    <name evidence="2" type="ORF">PGT21_000578</name>
    <name evidence="3" type="ORF">PGT21_006106</name>
    <name evidence="4" type="ORF">PGTUg99_020199</name>
</gene>
<feature type="region of interest" description="Disordered" evidence="1">
    <location>
        <begin position="1"/>
        <end position="32"/>
    </location>
</feature>
<keyword evidence="5" id="KW-1185">Reference proteome</keyword>
<comment type="caution">
    <text evidence="4">The sequence shown here is derived from an EMBL/GenBank/DDBJ whole genome shotgun (WGS) entry which is preliminary data.</text>
</comment>
<reference evidence="5 6" key="1">
    <citation type="submission" date="2019-05" db="EMBL/GenBank/DDBJ databases">
        <title>Emergence of the Ug99 lineage of the wheat stem rust pathogen through somatic hybridization.</title>
        <authorList>
            <person name="Li F."/>
            <person name="Upadhyaya N.M."/>
            <person name="Sperschneider J."/>
            <person name="Matny O."/>
            <person name="Nguyen-Phuc H."/>
            <person name="Mago R."/>
            <person name="Raley C."/>
            <person name="Miller M.E."/>
            <person name="Silverstein K.A.T."/>
            <person name="Henningsen E."/>
            <person name="Hirsch C.D."/>
            <person name="Visser B."/>
            <person name="Pretorius Z.A."/>
            <person name="Steffenson B.J."/>
            <person name="Schwessinger B."/>
            <person name="Dodds P.N."/>
            <person name="Figueroa M."/>
        </authorList>
    </citation>
    <scope>NUCLEOTIDE SEQUENCE [LARGE SCALE GENOMIC DNA]</scope>
    <source>
        <strain evidence="2">21-0</strain>
        <strain evidence="4 6">Ug99</strain>
    </source>
</reference>
<dbReference type="OrthoDB" id="2509755at2759"/>
<evidence type="ECO:0000313" key="4">
    <source>
        <dbReference type="EMBL" id="KAA1137301.1"/>
    </source>
</evidence>
<evidence type="ECO:0000256" key="1">
    <source>
        <dbReference type="SAM" id="MobiDB-lite"/>
    </source>
</evidence>
<evidence type="ECO:0000313" key="3">
    <source>
        <dbReference type="EMBL" id="KAA1107206.1"/>
    </source>
</evidence>
<dbReference type="Proteomes" id="UP000324748">
    <property type="component" value="Unassembled WGS sequence"/>
</dbReference>
<evidence type="ECO:0000313" key="5">
    <source>
        <dbReference type="Proteomes" id="UP000324748"/>
    </source>
</evidence>
<dbReference type="EMBL" id="VDEP01000010">
    <property type="protein sequence ID" value="KAA1137301.1"/>
    <property type="molecule type" value="Genomic_DNA"/>
</dbReference>
<evidence type="ECO:0000313" key="2">
    <source>
        <dbReference type="EMBL" id="KAA1106778.1"/>
    </source>
</evidence>
<dbReference type="AlphaFoldDB" id="A0A5B0SH54"/>
<dbReference type="EMBL" id="VSWC01000029">
    <property type="protein sequence ID" value="KAA1107206.1"/>
    <property type="molecule type" value="Genomic_DNA"/>
</dbReference>
<accession>A0A5B0SH54</accession>
<evidence type="ECO:0000313" key="6">
    <source>
        <dbReference type="Proteomes" id="UP000325313"/>
    </source>
</evidence>
<proteinExistence type="predicted"/>
<feature type="region of interest" description="Disordered" evidence="1">
    <location>
        <begin position="132"/>
        <end position="239"/>
    </location>
</feature>
<sequence>MPASQTSRISMSSSIREGNGSRRWAGHVEPETSSAECSCVEQRLGVHCDSEDDPRGSIGTPSIPASPTTTIDSEESFQCRGLEYDPEQRWSNPIPREPIVWASGSRLGHSISIPASAGTVASDSDESFQCRGLQWQYEPDLRPQESISASGSRSSRRGGGHSRNIPTSPEAAASDSDESFQCRGLSFQSRPDYGSQESVSRASARDSDESFQCRGLSYQSQPDLGSQVEESISRASISDSDESFHCRGLSYQSLSELRRPDPQTYAPHTRTSAGAITRKNHGKGKNYLGLRLDLSAISNFQLQETDSGRGQGLNETQALNQKSSVDPLALPLTASPPARPAETSLTQAAVPIFGSSKLRTLKLERKNRRKGPLQGIKTALKRFLRVPKRD</sequence>
<feature type="region of interest" description="Disordered" evidence="1">
    <location>
        <begin position="47"/>
        <end position="74"/>
    </location>
</feature>
<name>A0A5B0SH54_PUCGR</name>
<feature type="compositionally biased region" description="Low complexity" evidence="1">
    <location>
        <begin position="7"/>
        <end position="16"/>
    </location>
</feature>
<protein>
    <submittedName>
        <fullName evidence="4">Uncharacterized protein</fullName>
    </submittedName>
</protein>